<dbReference type="Proteomes" id="UP000186878">
    <property type="component" value="Unassembled WGS sequence"/>
</dbReference>
<evidence type="ECO:0000313" key="3">
    <source>
        <dbReference type="EMBL" id="OLO04104.1"/>
    </source>
</evidence>
<comment type="caution">
    <text evidence="3">The sequence shown here is derived from an EMBL/GenBank/DDBJ whole genome shotgun (WGS) entry which is preliminary data.</text>
</comment>
<evidence type="ECO:0000259" key="2">
    <source>
        <dbReference type="Pfam" id="PF15648"/>
    </source>
</evidence>
<dbReference type="InterPro" id="IPR028904">
    <property type="entry name" value="Tox-REase-5_dom"/>
</dbReference>
<reference evidence="3 4" key="1">
    <citation type="submission" date="2016-12" db="EMBL/GenBank/DDBJ databases">
        <title>Draft genome sequences of strains Salinicola socius SMB35, Salinicola sp. MH3R3-1 and Chromohalobacter sp. SMB17 from the Verkhnekamsk potash mining region of Russia.</title>
        <authorList>
            <person name="Mavrodi D.V."/>
            <person name="Olsson B.E."/>
            <person name="Korsakova E.S."/>
            <person name="Pyankova A."/>
            <person name="Mavrodi O.V."/>
            <person name="Plotnikova E.G."/>
        </authorList>
    </citation>
    <scope>NUCLEOTIDE SEQUENCE [LARGE SCALE GENOMIC DNA]</scope>
    <source>
        <strain evidence="3 4">SMB35</strain>
    </source>
</reference>
<dbReference type="Pfam" id="PF15648">
    <property type="entry name" value="Tox-REase-5"/>
    <property type="match status" value="1"/>
</dbReference>
<accession>A0A1Q8SRS9</accession>
<gene>
    <name evidence="3" type="ORF">BTW07_11020</name>
</gene>
<dbReference type="STRING" id="404433.BTW07_11020"/>
<dbReference type="AlphaFoldDB" id="A0A1Q8SRS9"/>
<evidence type="ECO:0000313" key="4">
    <source>
        <dbReference type="Proteomes" id="UP000186878"/>
    </source>
</evidence>
<evidence type="ECO:0000256" key="1">
    <source>
        <dbReference type="SAM" id="MobiDB-lite"/>
    </source>
</evidence>
<sequence>MVLPLIALGGYEALVLLGVVGAGTAAATIESQTGAFSKAGNAMAEAGKEVLTTAVNYNLAITREALTAVGVLNDTTSESDSDTRSRPVAGEVSDTDTNEDCNDCEPRKRGGTFVAGRRFETGDGRWPEYQLKIANMGGGPTFAIVGPNRIEEWRFSGVDFDGFWSASCTLVEAKYGYRQFLEQDLDGNWEPRVIVNSRGQRLDFMSKAIKGFPTQASQQYDAIKSNTPPAQLSWYFSDDVVRDYVSRVFLAARLPVPCIYEPF</sequence>
<dbReference type="RefSeq" id="WP_075570233.1">
    <property type="nucleotide sequence ID" value="NZ_MSDO01000015.1"/>
</dbReference>
<keyword evidence="4" id="KW-1185">Reference proteome</keyword>
<proteinExistence type="predicted"/>
<dbReference type="EMBL" id="MSDO01000015">
    <property type="protein sequence ID" value="OLO04104.1"/>
    <property type="molecule type" value="Genomic_DNA"/>
</dbReference>
<protein>
    <recommendedName>
        <fullName evidence="2">Tox-REase-5 domain-containing protein</fullName>
    </recommendedName>
</protein>
<dbReference type="OrthoDB" id="6894922at2"/>
<feature type="region of interest" description="Disordered" evidence="1">
    <location>
        <begin position="75"/>
        <end position="104"/>
    </location>
</feature>
<feature type="domain" description="Tox-REase-5" evidence="2">
    <location>
        <begin position="128"/>
        <end position="238"/>
    </location>
</feature>
<organism evidence="3 4">
    <name type="scientific">Salinicola socius</name>
    <dbReference type="NCBI Taxonomy" id="404433"/>
    <lineage>
        <taxon>Bacteria</taxon>
        <taxon>Pseudomonadati</taxon>
        <taxon>Pseudomonadota</taxon>
        <taxon>Gammaproteobacteria</taxon>
        <taxon>Oceanospirillales</taxon>
        <taxon>Halomonadaceae</taxon>
        <taxon>Salinicola</taxon>
    </lineage>
</organism>
<feature type="compositionally biased region" description="Acidic residues" evidence="1">
    <location>
        <begin position="93"/>
        <end position="103"/>
    </location>
</feature>
<name>A0A1Q8SRS9_9GAMM</name>